<proteinExistence type="predicted"/>
<dbReference type="RefSeq" id="XP_033526737.1">
    <property type="nucleotide sequence ID" value="XM_033665643.1"/>
</dbReference>
<protein>
    <submittedName>
        <fullName evidence="2">Uncharacterized protein</fullName>
    </submittedName>
</protein>
<feature type="region of interest" description="Disordered" evidence="1">
    <location>
        <begin position="199"/>
        <end position="252"/>
    </location>
</feature>
<reference evidence="2" key="1">
    <citation type="journal article" date="2020" name="Stud. Mycol.">
        <title>101 Dothideomycetes genomes: a test case for predicting lifestyles and emergence of pathogens.</title>
        <authorList>
            <person name="Haridas S."/>
            <person name="Albert R."/>
            <person name="Binder M."/>
            <person name="Bloem J."/>
            <person name="Labutti K."/>
            <person name="Salamov A."/>
            <person name="Andreopoulos B."/>
            <person name="Baker S."/>
            <person name="Barry K."/>
            <person name="Bills G."/>
            <person name="Bluhm B."/>
            <person name="Cannon C."/>
            <person name="Castanera R."/>
            <person name="Culley D."/>
            <person name="Daum C."/>
            <person name="Ezra D."/>
            <person name="Gonzalez J."/>
            <person name="Henrissat B."/>
            <person name="Kuo A."/>
            <person name="Liang C."/>
            <person name="Lipzen A."/>
            <person name="Lutzoni F."/>
            <person name="Magnuson J."/>
            <person name="Mondo S."/>
            <person name="Nolan M."/>
            <person name="Ohm R."/>
            <person name="Pangilinan J."/>
            <person name="Park H.-J."/>
            <person name="Ramirez L."/>
            <person name="Alfaro M."/>
            <person name="Sun H."/>
            <person name="Tritt A."/>
            <person name="Yoshinaga Y."/>
            <person name="Zwiers L.-H."/>
            <person name="Turgeon B."/>
            <person name="Goodwin S."/>
            <person name="Spatafora J."/>
            <person name="Crous P."/>
            <person name="Grigoriev I."/>
        </authorList>
    </citation>
    <scope>NUCLEOTIDE SEQUENCE</scope>
    <source>
        <strain evidence="2">CBS 119687</strain>
    </source>
</reference>
<feature type="compositionally biased region" description="Basic and acidic residues" evidence="1">
    <location>
        <begin position="205"/>
        <end position="221"/>
    </location>
</feature>
<dbReference type="EMBL" id="ML977501">
    <property type="protein sequence ID" value="KAF2132350.1"/>
    <property type="molecule type" value="Genomic_DNA"/>
</dbReference>
<sequence>MANNNIARSRSDPKNVECRDCARLLATIAPTGLVPVDSQAQACDTCRDFSAFYETLEIARGEFEILRSKRQDHRGRQMAREAASRARITFENFLMRVEAGIIRKNREDEEKGELENNQGLKRCHSNDFLPTRKRLQFSGLIEDRDDYRNYLEFNRHEDTYVPGRYAPPGGTEYLDTSGHSQTLSKFSRTKKVGSQWIELKEEDDEKNKGLTNDETKDKASTKAESPTTTMEEGMREVAEPEPDERALRLVRR</sequence>
<organism evidence="2 3">
    <name type="scientific">Dothidotthia symphoricarpi CBS 119687</name>
    <dbReference type="NCBI Taxonomy" id="1392245"/>
    <lineage>
        <taxon>Eukaryota</taxon>
        <taxon>Fungi</taxon>
        <taxon>Dikarya</taxon>
        <taxon>Ascomycota</taxon>
        <taxon>Pezizomycotina</taxon>
        <taxon>Dothideomycetes</taxon>
        <taxon>Pleosporomycetidae</taxon>
        <taxon>Pleosporales</taxon>
        <taxon>Dothidotthiaceae</taxon>
        <taxon>Dothidotthia</taxon>
    </lineage>
</organism>
<evidence type="ECO:0000313" key="2">
    <source>
        <dbReference type="EMBL" id="KAF2132350.1"/>
    </source>
</evidence>
<dbReference type="OrthoDB" id="3800892at2759"/>
<feature type="compositionally biased region" description="Basic and acidic residues" evidence="1">
    <location>
        <begin position="232"/>
        <end position="252"/>
    </location>
</feature>
<dbReference type="Proteomes" id="UP000799771">
    <property type="component" value="Unassembled WGS sequence"/>
</dbReference>
<gene>
    <name evidence="2" type="ORF">P153DRAFT_335173</name>
</gene>
<feature type="non-terminal residue" evidence="2">
    <location>
        <position position="252"/>
    </location>
</feature>
<dbReference type="AlphaFoldDB" id="A0A6A6AKK9"/>
<evidence type="ECO:0000313" key="3">
    <source>
        <dbReference type="Proteomes" id="UP000799771"/>
    </source>
</evidence>
<keyword evidence="3" id="KW-1185">Reference proteome</keyword>
<accession>A0A6A6AKK9</accession>
<evidence type="ECO:0000256" key="1">
    <source>
        <dbReference type="SAM" id="MobiDB-lite"/>
    </source>
</evidence>
<dbReference type="GeneID" id="54406075"/>
<name>A0A6A6AKK9_9PLEO</name>